<feature type="domain" description="HTH deoR-type" evidence="3">
    <location>
        <begin position="3"/>
        <end position="58"/>
    </location>
</feature>
<dbReference type="Pfam" id="PF08220">
    <property type="entry name" value="HTH_DeoR"/>
    <property type="match status" value="1"/>
</dbReference>
<protein>
    <recommendedName>
        <fullName evidence="3">HTH deoR-type domain-containing protein</fullName>
    </recommendedName>
</protein>
<dbReference type="Gene3D" id="1.10.10.10">
    <property type="entry name" value="Winged helix-like DNA-binding domain superfamily/Winged helix DNA-binding domain"/>
    <property type="match status" value="1"/>
</dbReference>
<name>A0A5A7N8Y6_9PROT</name>
<comment type="caution">
    <text evidence="4">The sequence shown here is derived from an EMBL/GenBank/DDBJ whole genome shotgun (WGS) entry which is preliminary data.</text>
</comment>
<dbReference type="InterPro" id="IPR036390">
    <property type="entry name" value="WH_DNA-bd_sf"/>
</dbReference>
<evidence type="ECO:0000259" key="3">
    <source>
        <dbReference type="PROSITE" id="PS51000"/>
    </source>
</evidence>
<accession>A0A5A7N8Y6</accession>
<dbReference type="AlphaFoldDB" id="A0A5A7N8Y6"/>
<dbReference type="SMART" id="SM00420">
    <property type="entry name" value="HTH_DEOR"/>
    <property type="match status" value="1"/>
</dbReference>
<dbReference type="Proteomes" id="UP000324996">
    <property type="component" value="Unassembled WGS sequence"/>
</dbReference>
<dbReference type="PRINTS" id="PR00037">
    <property type="entry name" value="HTHLACR"/>
</dbReference>
<evidence type="ECO:0000256" key="2">
    <source>
        <dbReference type="ARBA" id="ARBA00023163"/>
    </source>
</evidence>
<organism evidence="4 5">
    <name type="scientific">Iodidimonas nitroreducens</name>
    <dbReference type="NCBI Taxonomy" id="1236968"/>
    <lineage>
        <taxon>Bacteria</taxon>
        <taxon>Pseudomonadati</taxon>
        <taxon>Pseudomonadota</taxon>
        <taxon>Alphaproteobacteria</taxon>
        <taxon>Iodidimonadales</taxon>
        <taxon>Iodidimonadaceae</taxon>
        <taxon>Iodidimonas</taxon>
    </lineage>
</organism>
<keyword evidence="2" id="KW-0804">Transcription</keyword>
<proteinExistence type="predicted"/>
<evidence type="ECO:0000313" key="4">
    <source>
        <dbReference type="EMBL" id="GER04085.1"/>
    </source>
</evidence>
<reference evidence="4 5" key="1">
    <citation type="submission" date="2019-09" db="EMBL/GenBank/DDBJ databases">
        <title>NBRP : Genome information of microbial organism related human and environment.</title>
        <authorList>
            <person name="Hattori M."/>
            <person name="Oshima K."/>
            <person name="Inaba H."/>
            <person name="Suda W."/>
            <person name="Sakamoto M."/>
            <person name="Iino T."/>
            <person name="Kitahara M."/>
            <person name="Oshida Y."/>
            <person name="Iida T."/>
            <person name="Kudo T."/>
            <person name="Itoh T."/>
            <person name="Ohkuma M."/>
        </authorList>
    </citation>
    <scope>NUCLEOTIDE SEQUENCE [LARGE SCALE GENOMIC DNA]</scope>
    <source>
        <strain evidence="4 5">Q-1</strain>
    </source>
</reference>
<keyword evidence="5" id="KW-1185">Reference proteome</keyword>
<dbReference type="GO" id="GO:0003700">
    <property type="term" value="F:DNA-binding transcription factor activity"/>
    <property type="evidence" value="ECO:0007669"/>
    <property type="project" value="InterPro"/>
</dbReference>
<dbReference type="SUPFAM" id="SSF46785">
    <property type="entry name" value="Winged helix' DNA-binding domain"/>
    <property type="match status" value="1"/>
</dbReference>
<gene>
    <name evidence="4" type="ORF">JCM17846_17670</name>
</gene>
<evidence type="ECO:0000256" key="1">
    <source>
        <dbReference type="ARBA" id="ARBA00023015"/>
    </source>
</evidence>
<keyword evidence="1" id="KW-0805">Transcription regulation</keyword>
<dbReference type="EMBL" id="BKCN01000007">
    <property type="protein sequence ID" value="GER04085.1"/>
    <property type="molecule type" value="Genomic_DNA"/>
</dbReference>
<dbReference type="PROSITE" id="PS51000">
    <property type="entry name" value="HTH_DEOR_2"/>
    <property type="match status" value="1"/>
</dbReference>
<dbReference type="InterPro" id="IPR036388">
    <property type="entry name" value="WH-like_DNA-bd_sf"/>
</dbReference>
<dbReference type="InterPro" id="IPR001034">
    <property type="entry name" value="DeoR_HTH"/>
</dbReference>
<sequence>MTLNARQKKILELARATGEVEIDVLAQKFDVTSQTIRRDINALCDNRLLERYHAVPLYRGLWKICIMEFGNMCTAILKKPSVVP</sequence>
<evidence type="ECO:0000313" key="5">
    <source>
        <dbReference type="Proteomes" id="UP000324996"/>
    </source>
</evidence>